<evidence type="ECO:0000256" key="1">
    <source>
        <dbReference type="SAM" id="Phobius"/>
    </source>
</evidence>
<feature type="transmembrane region" description="Helical" evidence="1">
    <location>
        <begin position="12"/>
        <end position="33"/>
    </location>
</feature>
<evidence type="ECO:0000313" key="3">
    <source>
        <dbReference type="Proteomes" id="UP000614714"/>
    </source>
</evidence>
<dbReference type="EMBL" id="JAEMHL010000002">
    <property type="protein sequence ID" value="MBJ6749557.1"/>
    <property type="molecule type" value="Genomic_DNA"/>
</dbReference>
<keyword evidence="3" id="KW-1185">Reference proteome</keyword>
<dbReference type="RefSeq" id="WP_199388092.1">
    <property type="nucleotide sequence ID" value="NZ_JAEMHL010000002.1"/>
</dbReference>
<reference evidence="2 3" key="1">
    <citation type="submission" date="2020-12" db="EMBL/GenBank/DDBJ databases">
        <title>Geomonas sp. Red421, isolated from paddy soil.</title>
        <authorList>
            <person name="Xu Z."/>
            <person name="Zhang Z."/>
            <person name="Masuda Y."/>
            <person name="Itoh H."/>
            <person name="Senoo K."/>
        </authorList>
    </citation>
    <scope>NUCLEOTIDE SEQUENCE [LARGE SCALE GENOMIC DNA]</scope>
    <source>
        <strain evidence="2 3">Red421</strain>
    </source>
</reference>
<organism evidence="2 3">
    <name type="scientific">Geomonas anaerohicana</name>
    <dbReference type="NCBI Taxonomy" id="2798583"/>
    <lineage>
        <taxon>Bacteria</taxon>
        <taxon>Pseudomonadati</taxon>
        <taxon>Thermodesulfobacteriota</taxon>
        <taxon>Desulfuromonadia</taxon>
        <taxon>Geobacterales</taxon>
        <taxon>Geobacteraceae</taxon>
        <taxon>Geomonas</taxon>
    </lineage>
</organism>
<keyword evidence="1" id="KW-0812">Transmembrane</keyword>
<proteinExistence type="predicted"/>
<dbReference type="Proteomes" id="UP000614714">
    <property type="component" value="Unassembled WGS sequence"/>
</dbReference>
<accession>A0ABS0YB90</accession>
<keyword evidence="1" id="KW-0472">Membrane</keyword>
<sequence length="138" mass="15764">MADVASVPAWVPVVSALGGGLVVGVLNVLNNWLNKKFEEKKHHKELMLSLAVEHWKQSKDLFIQSVHNGRRASLQPLDTYIIHMMKLAEVLGTEITKDELVFKLKEVDEVMSVVENYHRAKDAPPWEEKQTPHSTWQE</sequence>
<protein>
    <submittedName>
        <fullName evidence="2">Uncharacterized protein</fullName>
    </submittedName>
</protein>
<keyword evidence="1" id="KW-1133">Transmembrane helix</keyword>
<name>A0ABS0YB90_9BACT</name>
<comment type="caution">
    <text evidence="2">The sequence shown here is derived from an EMBL/GenBank/DDBJ whole genome shotgun (WGS) entry which is preliminary data.</text>
</comment>
<evidence type="ECO:0000313" key="2">
    <source>
        <dbReference type="EMBL" id="MBJ6749557.1"/>
    </source>
</evidence>
<gene>
    <name evidence="2" type="ORF">JFN91_04970</name>
</gene>